<keyword evidence="2" id="KW-1185">Reference proteome</keyword>
<sequence length="302" mass="33200">MAFSNPTPWVRRICPSYENEITALLQKSRSKHGVKGNPEVLEIRLLLGMLAPLTAVLAAARPRPPRRTQQGDELMSADAVKTAAEEQSYPPTPWPLVGQMYSSIWLVPADRCSFAVVHPELSPIKVAGHVVVMMGFVDYQQGSMMTYRELFANVMVRHTSGLSGSKVDQIWVDEPRSLRGGRELWGIPKQLARLELNHQAPGGGFSGKAWDEKGTLLLEARYSSGLGLPRRMKVSVPTVQPLRGQVTTTDASVDCELRLVKATCNVPADSPLAALGVANRRPLMSIWMKDLRTELGAAKPVR</sequence>
<dbReference type="SUPFAM" id="SSF160104">
    <property type="entry name" value="Acetoacetate decarboxylase-like"/>
    <property type="match status" value="1"/>
</dbReference>
<reference evidence="1 2" key="1">
    <citation type="submission" date="2019-08" db="EMBL/GenBank/DDBJ databases">
        <title>Archangium and Cystobacter genomes.</title>
        <authorList>
            <person name="Chen I.-C.K."/>
            <person name="Wielgoss S."/>
        </authorList>
    </citation>
    <scope>NUCLEOTIDE SEQUENCE [LARGE SCALE GENOMIC DNA]</scope>
    <source>
        <strain evidence="1 2">Cbm 6</strain>
    </source>
</reference>
<dbReference type="Proteomes" id="UP001611383">
    <property type="component" value="Chromosome"/>
</dbReference>
<organism evidence="1 2">
    <name type="scientific">Archangium minus</name>
    <dbReference type="NCBI Taxonomy" id="83450"/>
    <lineage>
        <taxon>Bacteria</taxon>
        <taxon>Pseudomonadati</taxon>
        <taxon>Myxococcota</taxon>
        <taxon>Myxococcia</taxon>
        <taxon>Myxococcales</taxon>
        <taxon>Cystobacterineae</taxon>
        <taxon>Archangiaceae</taxon>
        <taxon>Archangium</taxon>
    </lineage>
</organism>
<dbReference type="Gene3D" id="2.40.400.10">
    <property type="entry name" value="Acetoacetate decarboxylase-like"/>
    <property type="match status" value="1"/>
</dbReference>
<protein>
    <recommendedName>
        <fullName evidence="3">Acetoacetate decarboxylase</fullName>
    </recommendedName>
</protein>
<accession>A0ABY9WU81</accession>
<dbReference type="EMBL" id="CP043494">
    <property type="protein sequence ID" value="WNG46005.1"/>
    <property type="molecule type" value="Genomic_DNA"/>
</dbReference>
<name>A0ABY9WU81_9BACT</name>
<proteinExistence type="predicted"/>
<gene>
    <name evidence="1" type="ORF">F0U60_19225</name>
</gene>
<dbReference type="InterPro" id="IPR010451">
    <property type="entry name" value="Acetoacetate_decarboxylase"/>
</dbReference>
<dbReference type="Pfam" id="PF06314">
    <property type="entry name" value="ADC"/>
    <property type="match status" value="1"/>
</dbReference>
<evidence type="ECO:0000313" key="2">
    <source>
        <dbReference type="Proteomes" id="UP001611383"/>
    </source>
</evidence>
<dbReference type="InterPro" id="IPR023375">
    <property type="entry name" value="ADC_dom_sf"/>
</dbReference>
<evidence type="ECO:0000313" key="1">
    <source>
        <dbReference type="EMBL" id="WNG46005.1"/>
    </source>
</evidence>
<evidence type="ECO:0008006" key="3">
    <source>
        <dbReference type="Google" id="ProtNLM"/>
    </source>
</evidence>